<evidence type="ECO:0000256" key="1">
    <source>
        <dbReference type="ARBA" id="ARBA00004370"/>
    </source>
</evidence>
<feature type="transmembrane region" description="Helical" evidence="5">
    <location>
        <begin position="80"/>
        <end position="103"/>
    </location>
</feature>
<organism evidence="6 7">
    <name type="scientific">Oesophagostomum dentatum</name>
    <name type="common">Nodular worm</name>
    <dbReference type="NCBI Taxonomy" id="61180"/>
    <lineage>
        <taxon>Eukaryota</taxon>
        <taxon>Metazoa</taxon>
        <taxon>Ecdysozoa</taxon>
        <taxon>Nematoda</taxon>
        <taxon>Chromadorea</taxon>
        <taxon>Rhabditida</taxon>
        <taxon>Rhabditina</taxon>
        <taxon>Rhabditomorpha</taxon>
        <taxon>Strongyloidea</taxon>
        <taxon>Strongylidae</taxon>
        <taxon>Oesophagostomum</taxon>
    </lineage>
</organism>
<dbReference type="SMART" id="SM01381">
    <property type="entry name" value="7TM_GPCR_Srsx"/>
    <property type="match status" value="1"/>
</dbReference>
<dbReference type="InterPro" id="IPR047130">
    <property type="entry name" value="7TM_GPCR_Srsx_nematod"/>
</dbReference>
<dbReference type="Gene3D" id="1.20.1070.10">
    <property type="entry name" value="Rhodopsin 7-helix transmembrane proteins"/>
    <property type="match status" value="1"/>
</dbReference>
<feature type="transmembrane region" description="Helical" evidence="5">
    <location>
        <begin position="115"/>
        <end position="133"/>
    </location>
</feature>
<evidence type="ECO:0000313" key="7">
    <source>
        <dbReference type="Proteomes" id="UP000053660"/>
    </source>
</evidence>
<gene>
    <name evidence="6" type="ORF">OESDEN_09019</name>
</gene>
<evidence type="ECO:0000256" key="3">
    <source>
        <dbReference type="ARBA" id="ARBA00022989"/>
    </source>
</evidence>
<sequence length="191" mass="21477">MDEEEIDFCSPIQGINNFFTVIPTKLQWILYVLNVKNVGALMLNVILFAVVKRKRTDPGIRSTAGSGSSLTADVKLARSLLLLVWVFVCSWCSSIALITTAVYLPEEYSRIVKKYIVLLALPTYCQGFFVTYSRSARYRRVYKEMLHHIFSTMFCQNSVTAGVSDVSGPPNTKAEPIRDAKLCMALPYKDS</sequence>
<evidence type="ECO:0000256" key="4">
    <source>
        <dbReference type="ARBA" id="ARBA00023136"/>
    </source>
</evidence>
<evidence type="ECO:0000256" key="5">
    <source>
        <dbReference type="SAM" id="Phobius"/>
    </source>
</evidence>
<reference evidence="6 7" key="1">
    <citation type="submission" date="2014-03" db="EMBL/GenBank/DDBJ databases">
        <title>Draft genome of the hookworm Oesophagostomum dentatum.</title>
        <authorList>
            <person name="Mitreva M."/>
        </authorList>
    </citation>
    <scope>NUCLEOTIDE SEQUENCE [LARGE SCALE GENOMIC DNA]</scope>
    <source>
        <strain evidence="6 7">OD-Hann</strain>
    </source>
</reference>
<dbReference type="Proteomes" id="UP000053660">
    <property type="component" value="Unassembled WGS sequence"/>
</dbReference>
<dbReference type="GO" id="GO:0004930">
    <property type="term" value="F:G protein-coupled receptor activity"/>
    <property type="evidence" value="ECO:0007669"/>
    <property type="project" value="InterPro"/>
</dbReference>
<feature type="transmembrane region" description="Helical" evidence="5">
    <location>
        <begin position="28"/>
        <end position="51"/>
    </location>
</feature>
<dbReference type="PANTHER" id="PTHR23360:SF5">
    <property type="entry name" value="G-PROTEIN COUPLED RECEPTORS FAMILY 1 PROFILE DOMAIN-CONTAINING PROTEIN"/>
    <property type="match status" value="1"/>
</dbReference>
<name>A0A0B1T5T7_OESDE</name>
<dbReference type="OrthoDB" id="9975554at2759"/>
<dbReference type="GO" id="GO:0016020">
    <property type="term" value="C:membrane"/>
    <property type="evidence" value="ECO:0007669"/>
    <property type="project" value="UniProtKB-SubCell"/>
</dbReference>
<keyword evidence="3 5" id="KW-1133">Transmembrane helix</keyword>
<dbReference type="EMBL" id="KN552323">
    <property type="protein sequence ID" value="KHJ91122.1"/>
    <property type="molecule type" value="Genomic_DNA"/>
</dbReference>
<keyword evidence="4 5" id="KW-0472">Membrane</keyword>
<keyword evidence="7" id="KW-1185">Reference proteome</keyword>
<dbReference type="PANTHER" id="PTHR23360">
    <property type="entry name" value="G-PROTEIN COUPLED RECEPTORS FAMILY 1 PROFILE DOMAIN-CONTAINING PROTEIN-RELATED"/>
    <property type="match status" value="1"/>
</dbReference>
<accession>A0A0B1T5T7</accession>
<proteinExistence type="predicted"/>
<comment type="subcellular location">
    <subcellularLocation>
        <location evidence="1">Membrane</location>
    </subcellularLocation>
</comment>
<dbReference type="InterPro" id="IPR019424">
    <property type="entry name" value="7TM_GPCR_Srsx"/>
</dbReference>
<protein>
    <recommendedName>
        <fullName evidence="8">G-protein coupled receptors family 1 profile domain-containing protein</fullName>
    </recommendedName>
</protein>
<dbReference type="InterPro" id="IPR000276">
    <property type="entry name" value="GPCR_Rhodpsn"/>
</dbReference>
<keyword evidence="2 5" id="KW-0812">Transmembrane</keyword>
<dbReference type="AlphaFoldDB" id="A0A0B1T5T7"/>
<evidence type="ECO:0000313" key="6">
    <source>
        <dbReference type="EMBL" id="KHJ91122.1"/>
    </source>
</evidence>
<dbReference type="Pfam" id="PF10320">
    <property type="entry name" value="7TM_GPCR_Srsx"/>
    <property type="match status" value="1"/>
</dbReference>
<evidence type="ECO:0008006" key="8">
    <source>
        <dbReference type="Google" id="ProtNLM"/>
    </source>
</evidence>
<evidence type="ECO:0000256" key="2">
    <source>
        <dbReference type="ARBA" id="ARBA00022692"/>
    </source>
</evidence>
<dbReference type="SUPFAM" id="SSF81321">
    <property type="entry name" value="Family A G protein-coupled receptor-like"/>
    <property type="match status" value="1"/>
</dbReference>